<name>A0A3E0K0G6_9BACI</name>
<evidence type="ECO:0000313" key="3">
    <source>
        <dbReference type="Proteomes" id="UP000257014"/>
    </source>
</evidence>
<protein>
    <submittedName>
        <fullName evidence="2">Uncharacterized protein</fullName>
    </submittedName>
</protein>
<evidence type="ECO:0000313" key="2">
    <source>
        <dbReference type="EMBL" id="REJ26245.1"/>
    </source>
</evidence>
<sequence length="123" mass="13584">MPAAPLKAIPSLPSRTGSRILLSERENPGRRFRERITAPKPDGLTYSGVQAEKHGNPFKGRAHPVKPGDPLEIAGNPSAGKSFGRAPLSPFRLRNQIRGEERRILWTVKKTAERKLRGSLEKA</sequence>
<organism evidence="2 3">
    <name type="scientific">Caldibacillus debilis</name>
    <dbReference type="NCBI Taxonomy" id="301148"/>
    <lineage>
        <taxon>Bacteria</taxon>
        <taxon>Bacillati</taxon>
        <taxon>Bacillota</taxon>
        <taxon>Bacilli</taxon>
        <taxon>Bacillales</taxon>
        <taxon>Bacillaceae</taxon>
        <taxon>Caldibacillus</taxon>
    </lineage>
</organism>
<evidence type="ECO:0000256" key="1">
    <source>
        <dbReference type="SAM" id="MobiDB-lite"/>
    </source>
</evidence>
<gene>
    <name evidence="2" type="ORF">C6P37_13750</name>
</gene>
<dbReference type="AlphaFoldDB" id="A0A3E0K0G6"/>
<proteinExistence type="predicted"/>
<comment type="caution">
    <text evidence="2">The sequence shown here is derived from an EMBL/GenBank/DDBJ whole genome shotgun (WGS) entry which is preliminary data.</text>
</comment>
<accession>A0A3E0K0G6</accession>
<dbReference type="Proteomes" id="UP000257014">
    <property type="component" value="Unassembled WGS sequence"/>
</dbReference>
<feature type="region of interest" description="Disordered" evidence="1">
    <location>
        <begin position="55"/>
        <end position="87"/>
    </location>
</feature>
<reference evidence="2 3" key="1">
    <citation type="submission" date="2018-03" db="EMBL/GenBank/DDBJ databases">
        <authorList>
            <person name="Keele B.F."/>
        </authorList>
    </citation>
    <scope>NUCLEOTIDE SEQUENCE [LARGE SCALE GENOMIC DNA]</scope>
    <source>
        <strain evidence="2">ZCTH4_d</strain>
    </source>
</reference>
<dbReference type="EMBL" id="QEWE01000027">
    <property type="protein sequence ID" value="REJ26245.1"/>
    <property type="molecule type" value="Genomic_DNA"/>
</dbReference>